<organism evidence="2 3">
    <name type="scientific">Larkinella arboricola</name>
    <dbReference type="NCBI Taxonomy" id="643671"/>
    <lineage>
        <taxon>Bacteria</taxon>
        <taxon>Pseudomonadati</taxon>
        <taxon>Bacteroidota</taxon>
        <taxon>Cytophagia</taxon>
        <taxon>Cytophagales</taxon>
        <taxon>Spirosomataceae</taxon>
        <taxon>Larkinella</taxon>
    </lineage>
</organism>
<dbReference type="RefSeq" id="WP_111629097.1">
    <property type="nucleotide sequence ID" value="NZ_QLMC01000003.1"/>
</dbReference>
<name>A0A327WXZ4_LARAB</name>
<comment type="caution">
    <text evidence="2">The sequence shown here is derived from an EMBL/GenBank/DDBJ whole genome shotgun (WGS) entry which is preliminary data.</text>
</comment>
<sequence>MKTLFFSCILLLTLVACSSDSGKETDANTPKSGPIYTLIFLDKSVSVNPNQAFVAQKYQSALNDIIEQNIKNKGDKLEVYFIHENTSKARALSVTTRSEMEDVSSANATDRETAQTSFDVSLSREKAAIRQRVLQQLAAPNSSSSRKETDIWASLPVIAKANESGATVKVYYLSDMVESVYSAGRRDFHKTPPKDNAQAETWAKADAGQLKRHMIGSPDIEMILPFAPDASVKVNNPAVTQYWTTLFQELGAGTVEEQ</sequence>
<feature type="signal peptide" evidence="1">
    <location>
        <begin position="1"/>
        <end position="18"/>
    </location>
</feature>
<gene>
    <name evidence="2" type="ORF">LX87_03075</name>
</gene>
<feature type="chain" id="PRO_5016396660" evidence="1">
    <location>
        <begin position="19"/>
        <end position="258"/>
    </location>
</feature>
<reference evidence="2 3" key="1">
    <citation type="submission" date="2018-06" db="EMBL/GenBank/DDBJ databases">
        <title>Genomic Encyclopedia of Archaeal and Bacterial Type Strains, Phase II (KMG-II): from individual species to whole genera.</title>
        <authorList>
            <person name="Goeker M."/>
        </authorList>
    </citation>
    <scope>NUCLEOTIDE SEQUENCE [LARGE SCALE GENOMIC DNA]</scope>
    <source>
        <strain evidence="2 3">DSM 21851</strain>
    </source>
</reference>
<dbReference type="AlphaFoldDB" id="A0A327WXZ4"/>
<keyword evidence="1" id="KW-0732">Signal</keyword>
<protein>
    <submittedName>
        <fullName evidence="2">Uncharacterized protein</fullName>
    </submittedName>
</protein>
<keyword evidence="3" id="KW-1185">Reference proteome</keyword>
<accession>A0A327WXZ4</accession>
<evidence type="ECO:0000313" key="2">
    <source>
        <dbReference type="EMBL" id="RAJ98167.1"/>
    </source>
</evidence>
<dbReference type="PROSITE" id="PS51257">
    <property type="entry name" value="PROKAR_LIPOPROTEIN"/>
    <property type="match status" value="1"/>
</dbReference>
<proteinExistence type="predicted"/>
<evidence type="ECO:0000313" key="3">
    <source>
        <dbReference type="Proteomes" id="UP000248790"/>
    </source>
</evidence>
<evidence type="ECO:0000256" key="1">
    <source>
        <dbReference type="SAM" id="SignalP"/>
    </source>
</evidence>
<dbReference type="Proteomes" id="UP000248790">
    <property type="component" value="Unassembled WGS sequence"/>
</dbReference>
<dbReference type="EMBL" id="QLMC01000003">
    <property type="protein sequence ID" value="RAJ98167.1"/>
    <property type="molecule type" value="Genomic_DNA"/>
</dbReference>
<dbReference type="OrthoDB" id="950241at2"/>